<dbReference type="InterPro" id="IPR003423">
    <property type="entry name" value="OMP_efflux"/>
</dbReference>
<reference evidence="9" key="1">
    <citation type="journal article" date="2019" name="Int. J. Syst. Evol. Microbiol.">
        <title>The Global Catalogue of Microorganisms (GCM) 10K type strain sequencing project: providing services to taxonomists for standard genome sequencing and annotation.</title>
        <authorList>
            <consortium name="The Broad Institute Genomics Platform"/>
            <consortium name="The Broad Institute Genome Sequencing Center for Infectious Disease"/>
            <person name="Wu L."/>
            <person name="Ma J."/>
        </authorList>
    </citation>
    <scope>NUCLEOTIDE SEQUENCE [LARGE SCALE GENOMIC DNA]</scope>
    <source>
        <strain evidence="9">JCM 17106</strain>
    </source>
</reference>
<proteinExistence type="inferred from homology"/>
<evidence type="ECO:0000256" key="7">
    <source>
        <dbReference type="ARBA" id="ARBA00023237"/>
    </source>
</evidence>
<evidence type="ECO:0000256" key="1">
    <source>
        <dbReference type="ARBA" id="ARBA00004442"/>
    </source>
</evidence>
<gene>
    <name evidence="8" type="ORF">GCM10022393_15790</name>
</gene>
<evidence type="ECO:0000256" key="6">
    <source>
        <dbReference type="ARBA" id="ARBA00023136"/>
    </source>
</evidence>
<comment type="subcellular location">
    <subcellularLocation>
        <location evidence="1">Cell outer membrane</location>
    </subcellularLocation>
</comment>
<evidence type="ECO:0000256" key="3">
    <source>
        <dbReference type="ARBA" id="ARBA00022448"/>
    </source>
</evidence>
<dbReference type="PANTHER" id="PTHR30026:SF20">
    <property type="entry name" value="OUTER MEMBRANE PROTEIN TOLC"/>
    <property type="match status" value="1"/>
</dbReference>
<dbReference type="Proteomes" id="UP001500459">
    <property type="component" value="Unassembled WGS sequence"/>
</dbReference>
<evidence type="ECO:0000256" key="2">
    <source>
        <dbReference type="ARBA" id="ARBA00007613"/>
    </source>
</evidence>
<sequence length="436" mass="49801">MFSQETWTLDDCVSYALEHNLQLNDFKYNTESSRETYRQSFRNLLPSVTAFSDYGIRFGRSVDPNDNSISDTEFFTNTYSLEASLDLFQGFQKLNGIKASKFIYKATEEETLQQKFLLAFRVMQAFYDIQFFEGSLTIAKEQESISQTNYDLVKKQIELGLMAGADLYEAESILLTDKLSVTQADNQLKAAKLILTQEMNLKGTIDISVEVNTSKEITNPETFEIRSDSIFDKAKDFMPIIKAGKFREEAAKKQLAVERGKLYPTLSLFTGYGTGYYETITDSLGVIIPYRDQFRDNSFQFIGLSLSIPISNGWSSRSSIKQQKIAQLRAENDLAIQEQELYETIQDIVQQYEALQIEYIQTKKAMESQSLAFTIAQKRYEKGLINSIDLFTTKNLFATAQNQNLMVRLSLEVNKSTLDFYRGLPVFNMDANASVK</sequence>
<evidence type="ECO:0000313" key="9">
    <source>
        <dbReference type="Proteomes" id="UP001500459"/>
    </source>
</evidence>
<keyword evidence="7" id="KW-0998">Cell outer membrane</keyword>
<dbReference type="PANTHER" id="PTHR30026">
    <property type="entry name" value="OUTER MEMBRANE PROTEIN TOLC"/>
    <property type="match status" value="1"/>
</dbReference>
<dbReference type="RefSeq" id="WP_344926238.1">
    <property type="nucleotide sequence ID" value="NZ_BAABCW010000005.1"/>
</dbReference>
<evidence type="ECO:0000256" key="4">
    <source>
        <dbReference type="ARBA" id="ARBA00022452"/>
    </source>
</evidence>
<dbReference type="SUPFAM" id="SSF56954">
    <property type="entry name" value="Outer membrane efflux proteins (OEP)"/>
    <property type="match status" value="1"/>
</dbReference>
<keyword evidence="9" id="KW-1185">Reference proteome</keyword>
<comment type="caution">
    <text evidence="8">The sequence shown here is derived from an EMBL/GenBank/DDBJ whole genome shotgun (WGS) entry which is preliminary data.</text>
</comment>
<keyword evidence="4" id="KW-1134">Transmembrane beta strand</keyword>
<name>A0ABP7XGD3_9FLAO</name>
<protein>
    <submittedName>
        <fullName evidence="8">TolC family protein</fullName>
    </submittedName>
</protein>
<dbReference type="EMBL" id="BAABCW010000005">
    <property type="protein sequence ID" value="GAA4115603.1"/>
    <property type="molecule type" value="Genomic_DNA"/>
</dbReference>
<keyword evidence="3" id="KW-0813">Transport</keyword>
<dbReference type="Gene3D" id="1.20.1600.10">
    <property type="entry name" value="Outer membrane efflux proteins (OEP)"/>
    <property type="match status" value="1"/>
</dbReference>
<evidence type="ECO:0000313" key="8">
    <source>
        <dbReference type="EMBL" id="GAA4115603.1"/>
    </source>
</evidence>
<dbReference type="Pfam" id="PF02321">
    <property type="entry name" value="OEP"/>
    <property type="match status" value="2"/>
</dbReference>
<organism evidence="8 9">
    <name type="scientific">Aquimarina addita</name>
    <dbReference type="NCBI Taxonomy" id="870485"/>
    <lineage>
        <taxon>Bacteria</taxon>
        <taxon>Pseudomonadati</taxon>
        <taxon>Bacteroidota</taxon>
        <taxon>Flavobacteriia</taxon>
        <taxon>Flavobacteriales</taxon>
        <taxon>Flavobacteriaceae</taxon>
        <taxon>Aquimarina</taxon>
    </lineage>
</organism>
<evidence type="ECO:0000256" key="5">
    <source>
        <dbReference type="ARBA" id="ARBA00022692"/>
    </source>
</evidence>
<dbReference type="InterPro" id="IPR051906">
    <property type="entry name" value="TolC-like"/>
</dbReference>
<accession>A0ABP7XGD3</accession>
<comment type="similarity">
    <text evidence="2">Belongs to the outer membrane factor (OMF) (TC 1.B.17) family.</text>
</comment>
<keyword evidence="6" id="KW-0472">Membrane</keyword>
<keyword evidence="5" id="KW-0812">Transmembrane</keyword>